<evidence type="ECO:0000256" key="3">
    <source>
        <dbReference type="ARBA" id="ARBA00022741"/>
    </source>
</evidence>
<feature type="domain" description="ABC transporter" evidence="8">
    <location>
        <begin position="393"/>
        <end position="635"/>
    </location>
</feature>
<dbReference type="InterPro" id="IPR003593">
    <property type="entry name" value="AAA+_ATPase"/>
</dbReference>
<keyword evidence="4 10" id="KW-0067">ATP-binding</keyword>
<dbReference type="GO" id="GO:0140359">
    <property type="term" value="F:ABC-type transporter activity"/>
    <property type="evidence" value="ECO:0007669"/>
    <property type="project" value="InterPro"/>
</dbReference>
<keyword evidence="11" id="KW-1185">Reference proteome</keyword>
<evidence type="ECO:0000256" key="5">
    <source>
        <dbReference type="ARBA" id="ARBA00022989"/>
    </source>
</evidence>
<organism evidence="10 11">
    <name type="scientific">Prevotella corporis</name>
    <dbReference type="NCBI Taxonomy" id="28128"/>
    <lineage>
        <taxon>Bacteria</taxon>
        <taxon>Pseudomonadati</taxon>
        <taxon>Bacteroidota</taxon>
        <taxon>Bacteroidia</taxon>
        <taxon>Bacteroidales</taxon>
        <taxon>Prevotellaceae</taxon>
        <taxon>Prevotella</taxon>
    </lineage>
</organism>
<evidence type="ECO:0000313" key="11">
    <source>
        <dbReference type="Proteomes" id="UP000070533"/>
    </source>
</evidence>
<dbReference type="Pfam" id="PF00005">
    <property type="entry name" value="ABC_tran"/>
    <property type="match status" value="1"/>
</dbReference>
<dbReference type="PROSITE" id="PS50893">
    <property type="entry name" value="ABC_TRANSPORTER_2"/>
    <property type="match status" value="1"/>
</dbReference>
<dbReference type="GO" id="GO:0016887">
    <property type="term" value="F:ATP hydrolysis activity"/>
    <property type="evidence" value="ECO:0007669"/>
    <property type="project" value="InterPro"/>
</dbReference>
<evidence type="ECO:0000256" key="6">
    <source>
        <dbReference type="ARBA" id="ARBA00023136"/>
    </source>
</evidence>
<dbReference type="AlphaFoldDB" id="A0A133PTU2"/>
<dbReference type="STRING" id="28128.HMPREF3226_02724"/>
<evidence type="ECO:0000259" key="9">
    <source>
        <dbReference type="PROSITE" id="PS50929"/>
    </source>
</evidence>
<evidence type="ECO:0000256" key="2">
    <source>
        <dbReference type="ARBA" id="ARBA00022692"/>
    </source>
</evidence>
<keyword evidence="5 7" id="KW-1133">Transmembrane helix</keyword>
<feature type="domain" description="ABC transmembrane type-1" evidence="9">
    <location>
        <begin position="39"/>
        <end position="359"/>
    </location>
</feature>
<dbReference type="FunFam" id="3.40.50.300:FF:000218">
    <property type="entry name" value="Multidrug ABC transporter ATP-binding protein"/>
    <property type="match status" value="1"/>
</dbReference>
<evidence type="ECO:0000256" key="4">
    <source>
        <dbReference type="ARBA" id="ARBA00022840"/>
    </source>
</evidence>
<gene>
    <name evidence="10" type="ORF">HMPREF3226_02724</name>
</gene>
<dbReference type="CDD" id="cd18552">
    <property type="entry name" value="ABC_6TM_MsbA_like"/>
    <property type="match status" value="1"/>
</dbReference>
<dbReference type="InterPro" id="IPR017871">
    <property type="entry name" value="ABC_transporter-like_CS"/>
</dbReference>
<dbReference type="GO" id="GO:0005886">
    <property type="term" value="C:plasma membrane"/>
    <property type="evidence" value="ECO:0007669"/>
    <property type="project" value="UniProtKB-SubCell"/>
</dbReference>
<dbReference type="PANTHER" id="PTHR24221">
    <property type="entry name" value="ATP-BINDING CASSETTE SUB-FAMILY B"/>
    <property type="match status" value="1"/>
</dbReference>
<protein>
    <submittedName>
        <fullName evidence="10">Putative lipid A export ATP-binding/permease protein MsbA</fullName>
    </submittedName>
</protein>
<evidence type="ECO:0000259" key="8">
    <source>
        <dbReference type="PROSITE" id="PS50893"/>
    </source>
</evidence>
<feature type="transmembrane region" description="Helical" evidence="7">
    <location>
        <begin position="111"/>
        <end position="131"/>
    </location>
</feature>
<dbReference type="Pfam" id="PF00664">
    <property type="entry name" value="ABC_membrane"/>
    <property type="match status" value="1"/>
</dbReference>
<dbReference type="GO" id="GO:0005524">
    <property type="term" value="F:ATP binding"/>
    <property type="evidence" value="ECO:0007669"/>
    <property type="project" value="UniProtKB-KW"/>
</dbReference>
<keyword evidence="2 7" id="KW-0812">Transmembrane</keyword>
<name>A0A133PTU2_9BACT</name>
<dbReference type="PROSITE" id="PS00211">
    <property type="entry name" value="ABC_TRANSPORTER_1"/>
    <property type="match status" value="1"/>
</dbReference>
<dbReference type="SUPFAM" id="SSF90123">
    <property type="entry name" value="ABC transporter transmembrane region"/>
    <property type="match status" value="1"/>
</dbReference>
<dbReference type="Proteomes" id="UP000070533">
    <property type="component" value="Unassembled WGS sequence"/>
</dbReference>
<comment type="subcellular location">
    <subcellularLocation>
        <location evidence="1">Cell membrane</location>
        <topology evidence="1">Multi-pass membrane protein</topology>
    </subcellularLocation>
</comment>
<dbReference type="InterPro" id="IPR003439">
    <property type="entry name" value="ABC_transporter-like_ATP-bd"/>
</dbReference>
<dbReference type="CDD" id="cd03251">
    <property type="entry name" value="ABCC_MsbA"/>
    <property type="match status" value="1"/>
</dbReference>
<dbReference type="InterPro" id="IPR039421">
    <property type="entry name" value="Type_1_exporter"/>
</dbReference>
<dbReference type="GO" id="GO:0034040">
    <property type="term" value="F:ATPase-coupled lipid transmembrane transporter activity"/>
    <property type="evidence" value="ECO:0007669"/>
    <property type="project" value="TreeGrafter"/>
</dbReference>
<sequence length="638" mass="72448">MKTLNFICKFPLKHISLHFMREFIHVLRRFVPPYKKYLVMAVIFNILSALLNIFSFMTLIPMLQILFKVDSGTSATHAMAWSEGSFKDVLSNNADYYTQIFITSWGPTNTLLIIGLALAFMTLLKTGAYFLSSASIIPIRTGVVRDIRNQLYEKINSLSLGFFSEERKGDIIARMSGDVQEIDNSIMASLDMLFKNPILILLYFTTLLLVSWQLTLFTLIFVPFFGWFMGKVGRKLKQNSIEAQGLWSDTMSQVEETLGGLRIIKAFCAEGKMNRRFDNVNTEYRNTIMRVNIRQQLAHPMSEFLGTLMIIVVLWFGGTLVLGQYPVISGPTFIYYLVILYSILNPLKEFSKAGYNIPKGMASMERVDKILMAEVEIKENDNPIHIESFDHEIEFRNVSFAYSDEKDANGQPVKHWVLRNINLVIPKGKTVALVGQSGSGKSTLLDLIPRYYDVQEGEILIDGINIKNLRLHDLRQLIGNVNQEAILFNDTFKNNITFGVTADDKAVEEAARIANAHDFIMQSERGYATNIGDRGGRLSGGQRQRVSIARAIMKNPPILILDEATSALDTESERLVQDALMKLMKTRTTIAVAHRLSTIKNSDEICVMHEGRIVERGTHDELMRIDGYYKKLHDMQEI</sequence>
<dbReference type="Gene3D" id="3.40.50.300">
    <property type="entry name" value="P-loop containing nucleotide triphosphate hydrolases"/>
    <property type="match status" value="1"/>
</dbReference>
<evidence type="ECO:0000313" key="10">
    <source>
        <dbReference type="EMBL" id="KXA32483.1"/>
    </source>
</evidence>
<dbReference type="InterPro" id="IPR011527">
    <property type="entry name" value="ABC1_TM_dom"/>
</dbReference>
<evidence type="ECO:0000256" key="1">
    <source>
        <dbReference type="ARBA" id="ARBA00004651"/>
    </source>
</evidence>
<dbReference type="PATRIC" id="fig|28128.5.peg.2801"/>
<keyword evidence="3" id="KW-0547">Nucleotide-binding</keyword>
<feature type="transmembrane region" description="Helical" evidence="7">
    <location>
        <begin position="200"/>
        <end position="228"/>
    </location>
</feature>
<dbReference type="InterPro" id="IPR036640">
    <property type="entry name" value="ABC1_TM_sf"/>
</dbReference>
<proteinExistence type="predicted"/>
<dbReference type="EMBL" id="LRQG01000256">
    <property type="protein sequence ID" value="KXA32483.1"/>
    <property type="molecule type" value="Genomic_DNA"/>
</dbReference>
<feature type="transmembrane region" description="Helical" evidence="7">
    <location>
        <begin position="328"/>
        <end position="347"/>
    </location>
</feature>
<dbReference type="SUPFAM" id="SSF52540">
    <property type="entry name" value="P-loop containing nucleoside triphosphate hydrolases"/>
    <property type="match status" value="1"/>
</dbReference>
<keyword evidence="6 7" id="KW-0472">Membrane</keyword>
<feature type="transmembrane region" description="Helical" evidence="7">
    <location>
        <begin position="37"/>
        <end position="60"/>
    </location>
</feature>
<dbReference type="SMART" id="SM00382">
    <property type="entry name" value="AAA"/>
    <property type="match status" value="1"/>
</dbReference>
<dbReference type="InterPro" id="IPR027417">
    <property type="entry name" value="P-loop_NTPase"/>
</dbReference>
<dbReference type="PANTHER" id="PTHR24221:SF654">
    <property type="entry name" value="ATP-BINDING CASSETTE SUB-FAMILY B MEMBER 6"/>
    <property type="match status" value="1"/>
</dbReference>
<dbReference type="Gene3D" id="1.20.1560.10">
    <property type="entry name" value="ABC transporter type 1, transmembrane domain"/>
    <property type="match status" value="1"/>
</dbReference>
<evidence type="ECO:0000256" key="7">
    <source>
        <dbReference type="SAM" id="Phobius"/>
    </source>
</evidence>
<dbReference type="PROSITE" id="PS50929">
    <property type="entry name" value="ABC_TM1F"/>
    <property type="match status" value="1"/>
</dbReference>
<accession>A0A133PTU2</accession>
<comment type="caution">
    <text evidence="10">The sequence shown here is derived from an EMBL/GenBank/DDBJ whole genome shotgun (WGS) entry which is preliminary data.</text>
</comment>
<dbReference type="eggNOG" id="COG1132">
    <property type="taxonomic scope" value="Bacteria"/>
</dbReference>
<reference evidence="11" key="1">
    <citation type="submission" date="2016-01" db="EMBL/GenBank/DDBJ databases">
        <authorList>
            <person name="Mitreva M."/>
            <person name="Pepin K.H."/>
            <person name="Mihindukulasuriya K.A."/>
            <person name="Fulton R."/>
            <person name="Fronick C."/>
            <person name="O'Laughlin M."/>
            <person name="Miner T."/>
            <person name="Herter B."/>
            <person name="Rosa B.A."/>
            <person name="Cordes M."/>
            <person name="Tomlinson C."/>
            <person name="Wollam A."/>
            <person name="Palsikar V.B."/>
            <person name="Mardis E.R."/>
            <person name="Wilson R.K."/>
        </authorList>
    </citation>
    <scope>NUCLEOTIDE SEQUENCE [LARGE SCALE GENOMIC DNA]</scope>
    <source>
        <strain evidence="11">MJR7716</strain>
    </source>
</reference>
<feature type="transmembrane region" description="Helical" evidence="7">
    <location>
        <begin position="304"/>
        <end position="322"/>
    </location>
</feature>